<reference evidence="1 2" key="1">
    <citation type="submission" date="2017-06" db="EMBL/GenBank/DDBJ databases">
        <title>Celeribacter sp. TSPH2 complete genome sequence.</title>
        <authorList>
            <person name="Woo J.-H."/>
            <person name="Kim H.-S."/>
        </authorList>
    </citation>
    <scope>NUCLEOTIDE SEQUENCE [LARGE SCALE GENOMIC DNA]</scope>
    <source>
        <strain evidence="1 2">TSPH2</strain>
    </source>
</reference>
<dbReference type="KEGG" id="ceh:CEW89_08415"/>
<name>A0A291GC70_9RHOB</name>
<accession>A0A291GC70</accession>
<dbReference type="Proteomes" id="UP000217935">
    <property type="component" value="Chromosome"/>
</dbReference>
<dbReference type="OrthoDB" id="7772034at2"/>
<dbReference type="Pfam" id="PF06199">
    <property type="entry name" value="Phage_tail_2"/>
    <property type="match status" value="1"/>
</dbReference>
<evidence type="ECO:0000313" key="2">
    <source>
        <dbReference type="Proteomes" id="UP000217935"/>
    </source>
</evidence>
<dbReference type="RefSeq" id="WP_096805581.1">
    <property type="nucleotide sequence ID" value="NZ_CP022196.1"/>
</dbReference>
<protein>
    <recommendedName>
        <fullName evidence="3">Phage tail protein</fullName>
    </recommendedName>
</protein>
<dbReference type="InterPro" id="IPR011855">
    <property type="entry name" value="Phgtail_TP901_1"/>
</dbReference>
<evidence type="ECO:0008006" key="3">
    <source>
        <dbReference type="Google" id="ProtNLM"/>
    </source>
</evidence>
<dbReference type="EMBL" id="CP022196">
    <property type="protein sequence ID" value="ATG47596.1"/>
    <property type="molecule type" value="Genomic_DNA"/>
</dbReference>
<organism evidence="1 2">
    <name type="scientific">Celeribacter ethanolicus</name>
    <dbReference type="NCBI Taxonomy" id="1758178"/>
    <lineage>
        <taxon>Bacteria</taxon>
        <taxon>Pseudomonadati</taxon>
        <taxon>Pseudomonadota</taxon>
        <taxon>Alphaproteobacteria</taxon>
        <taxon>Rhodobacterales</taxon>
        <taxon>Roseobacteraceae</taxon>
        <taxon>Celeribacter</taxon>
    </lineage>
</organism>
<keyword evidence="2" id="KW-1185">Reference proteome</keyword>
<dbReference type="AlphaFoldDB" id="A0A291GC70"/>
<gene>
    <name evidence="1" type="ORF">CEW89_08415</name>
</gene>
<sequence>MAIAPTADFDELVLAVEFDPVGASGTYTKVCGLTDFTINRANNTDTTEVPDCDDESLPFHLKRGVRSQDITISGSGVWSLSSDQAMKAWFRAGSTLNVKITNAKVTADGTTGDEESETIPMILTGLNNARTKGQVVSAEISLEQNGSVTVTEIA</sequence>
<evidence type="ECO:0000313" key="1">
    <source>
        <dbReference type="EMBL" id="ATG47596.1"/>
    </source>
</evidence>
<proteinExistence type="predicted"/>